<protein>
    <submittedName>
        <fullName evidence="12">Insulinase family protein</fullName>
    </submittedName>
</protein>
<keyword evidence="4" id="KW-0479">Metal-binding</keyword>
<comment type="caution">
    <text evidence="12">The sequence shown here is derived from an EMBL/GenBank/DDBJ whole genome shotgun (WGS) entry which is preliminary data.</text>
</comment>
<feature type="domain" description="Peptidase M16 N-terminal" evidence="10">
    <location>
        <begin position="47"/>
        <end position="168"/>
    </location>
</feature>
<dbReference type="Pfam" id="PF05193">
    <property type="entry name" value="Peptidase_M16_C"/>
    <property type="match status" value="2"/>
</dbReference>
<accession>A0A9D9IJA6</accession>
<keyword evidence="3" id="KW-0645">Protease</keyword>
<evidence type="ECO:0000259" key="11">
    <source>
        <dbReference type="Pfam" id="PF05193"/>
    </source>
</evidence>
<dbReference type="SUPFAM" id="SSF63411">
    <property type="entry name" value="LuxS/MPP-like metallohydrolase"/>
    <property type="match status" value="4"/>
</dbReference>
<dbReference type="PROSITE" id="PS00143">
    <property type="entry name" value="INSULINASE"/>
    <property type="match status" value="1"/>
</dbReference>
<evidence type="ECO:0000256" key="9">
    <source>
        <dbReference type="SAM" id="SignalP"/>
    </source>
</evidence>
<evidence type="ECO:0000256" key="5">
    <source>
        <dbReference type="ARBA" id="ARBA00022801"/>
    </source>
</evidence>
<dbReference type="Proteomes" id="UP000823604">
    <property type="component" value="Unassembled WGS sequence"/>
</dbReference>
<keyword evidence="6" id="KW-0862">Zinc</keyword>
<evidence type="ECO:0000256" key="1">
    <source>
        <dbReference type="ARBA" id="ARBA00001947"/>
    </source>
</evidence>
<evidence type="ECO:0000256" key="2">
    <source>
        <dbReference type="ARBA" id="ARBA00007261"/>
    </source>
</evidence>
<evidence type="ECO:0000256" key="4">
    <source>
        <dbReference type="ARBA" id="ARBA00022723"/>
    </source>
</evidence>
<dbReference type="InterPro" id="IPR001431">
    <property type="entry name" value="Pept_M16_Zn_BS"/>
</dbReference>
<dbReference type="Pfam" id="PF00675">
    <property type="entry name" value="Peptidase_M16"/>
    <property type="match status" value="1"/>
</dbReference>
<sequence length="949" mass="107129">MKRFFIAVVAVFAASFAFSAHAQMLLPNDETVRVGKLDNGLTYYIKHNDKPAQRAEFYLATHVGAIQETPDQDGLAHFLEHMCFNGTKNFPGKMLLEYLQSIGANFGYNINAATGVEQTTYMLNNIPVVREGIIDTCLMVIHDYSHFVTNDPAEIDAERGVIVEERRSRRTADWRMHEQELPYLYGDSKYATCTLIGSEENLLNFKPESLWNFYKTWYRPDLQAVIVVGDIDVDAIEQKIKDMWSDVPAPETPLNKVMPSIPANAEPLVGIITDPEATSTSVTIVSRYDAMPSEYNAYDIGMTMDLMKELIYSMFSERYNDIAMQADAPFINAISANTGLTELCEAFYSQITCKDGDALNAFKAVMTEVEKAKRFGFTEGELERAKAKLLSRYERAAESADTRENADFVDSYINNFFFHYPYMDPKVEYELVQAILGQIDVTMMTQLASEFITEDNLSIIYKAPEKAGLVHPTAQEFLDVMAAVKASEIQPNEDVVMNEPLLDASSLKGSKVKKTEEGVFGTTVWTLKNGIQVVVRPSSENKDQIVLRLEAEGGLSLVPDEETGSMNVYSGLYAGDQGLSKFSATDLRKVLAGKSVNVTPFIGSREAGITGTSTRKDFETAMQLMYLYCVEPRFSQDEYNAVVNRYLPIFENMVNQPNFKLQKRFTELAYGENPRVHTLSPELVKNGDLSVMEKNYRMLFSNFKGAKLYIFGDVDIDAIKPLVEKYAGSLPVEKKPVETIERNLDILPGTIEEYYEVDMETPMSTALLVWNGDMPYSTKDMTVMRYLSNCLDILYTKTIREEEGGTYGVSTIGDLYKEPKEEFILQIIWQMNPDMTEKLVNKVLDGFKDIAENGPTEEQYTMSKENFLKEISEERLSNYWWMNQTKFMMDHGIDQATNEAEVIESVTREDIRDLAKKIISQPNFIELVMIPAAAEAQAEAVEAEVPQAA</sequence>
<dbReference type="GO" id="GO:0004222">
    <property type="term" value="F:metalloendopeptidase activity"/>
    <property type="evidence" value="ECO:0007669"/>
    <property type="project" value="InterPro"/>
</dbReference>
<evidence type="ECO:0000256" key="3">
    <source>
        <dbReference type="ARBA" id="ARBA00022670"/>
    </source>
</evidence>
<dbReference type="InterPro" id="IPR007863">
    <property type="entry name" value="Peptidase_M16_C"/>
</dbReference>
<reference evidence="12" key="2">
    <citation type="journal article" date="2021" name="PeerJ">
        <title>Extensive microbial diversity within the chicken gut microbiome revealed by metagenomics and culture.</title>
        <authorList>
            <person name="Gilroy R."/>
            <person name="Ravi A."/>
            <person name="Getino M."/>
            <person name="Pursley I."/>
            <person name="Horton D.L."/>
            <person name="Alikhan N.F."/>
            <person name="Baker D."/>
            <person name="Gharbi K."/>
            <person name="Hall N."/>
            <person name="Watson M."/>
            <person name="Adriaenssens E.M."/>
            <person name="Foster-Nyarko E."/>
            <person name="Jarju S."/>
            <person name="Secka A."/>
            <person name="Antonio M."/>
            <person name="Oren A."/>
            <person name="Chaudhuri R.R."/>
            <person name="La Ragione R."/>
            <person name="Hildebrand F."/>
            <person name="Pallen M.J."/>
        </authorList>
    </citation>
    <scope>NUCLEOTIDE SEQUENCE</scope>
    <source>
        <strain evidence="12">B1-8020</strain>
    </source>
</reference>
<proteinExistence type="inferred from homology"/>
<dbReference type="InterPro" id="IPR050626">
    <property type="entry name" value="Peptidase_M16"/>
</dbReference>
<gene>
    <name evidence="12" type="ORF">IAB81_03175</name>
</gene>
<evidence type="ECO:0000313" key="12">
    <source>
        <dbReference type="EMBL" id="MBO8472616.1"/>
    </source>
</evidence>
<evidence type="ECO:0000313" key="13">
    <source>
        <dbReference type="Proteomes" id="UP000823604"/>
    </source>
</evidence>
<evidence type="ECO:0000256" key="8">
    <source>
        <dbReference type="RuleBase" id="RU004447"/>
    </source>
</evidence>
<dbReference type="PANTHER" id="PTHR43690">
    <property type="entry name" value="NARDILYSIN"/>
    <property type="match status" value="1"/>
</dbReference>
<feature type="signal peptide" evidence="9">
    <location>
        <begin position="1"/>
        <end position="22"/>
    </location>
</feature>
<keyword evidence="9" id="KW-0732">Signal</keyword>
<dbReference type="EMBL" id="JADIMA010000032">
    <property type="protein sequence ID" value="MBO8472616.1"/>
    <property type="molecule type" value="Genomic_DNA"/>
</dbReference>
<dbReference type="PANTHER" id="PTHR43690:SF34">
    <property type="entry name" value="ZINC PROTEASE PQQL-LIKE"/>
    <property type="match status" value="1"/>
</dbReference>
<reference evidence="12" key="1">
    <citation type="submission" date="2020-10" db="EMBL/GenBank/DDBJ databases">
        <authorList>
            <person name="Gilroy R."/>
        </authorList>
    </citation>
    <scope>NUCLEOTIDE SEQUENCE</scope>
    <source>
        <strain evidence="12">B1-8020</strain>
    </source>
</reference>
<feature type="domain" description="Peptidase M16 C-terminal" evidence="11">
    <location>
        <begin position="705"/>
        <end position="866"/>
    </location>
</feature>
<dbReference type="Gene3D" id="3.30.830.10">
    <property type="entry name" value="Metalloenzyme, LuxS/M16 peptidase-like"/>
    <property type="match status" value="4"/>
</dbReference>
<dbReference type="InterPro" id="IPR011765">
    <property type="entry name" value="Pept_M16_N"/>
</dbReference>
<dbReference type="InterPro" id="IPR011249">
    <property type="entry name" value="Metalloenz_LuxS/M16"/>
</dbReference>
<name>A0A9D9IJA6_9BACT</name>
<keyword evidence="7" id="KW-0482">Metalloprotease</keyword>
<comment type="similarity">
    <text evidence="2 8">Belongs to the peptidase M16 family.</text>
</comment>
<organism evidence="12 13">
    <name type="scientific">Candidatus Merdivivens pullicola</name>
    <dbReference type="NCBI Taxonomy" id="2840872"/>
    <lineage>
        <taxon>Bacteria</taxon>
        <taxon>Pseudomonadati</taxon>
        <taxon>Bacteroidota</taxon>
        <taxon>Bacteroidia</taxon>
        <taxon>Bacteroidales</taxon>
        <taxon>Muribaculaceae</taxon>
        <taxon>Muribaculaceae incertae sedis</taxon>
        <taxon>Candidatus Merdivivens</taxon>
    </lineage>
</organism>
<dbReference type="AlphaFoldDB" id="A0A9D9IJA6"/>
<comment type="cofactor">
    <cofactor evidence="1">
        <name>Zn(2+)</name>
        <dbReference type="ChEBI" id="CHEBI:29105"/>
    </cofactor>
</comment>
<evidence type="ECO:0000256" key="7">
    <source>
        <dbReference type="ARBA" id="ARBA00023049"/>
    </source>
</evidence>
<feature type="domain" description="Peptidase M16 C-terminal" evidence="11">
    <location>
        <begin position="205"/>
        <end position="389"/>
    </location>
</feature>
<feature type="chain" id="PRO_5038585196" evidence="9">
    <location>
        <begin position="23"/>
        <end position="949"/>
    </location>
</feature>
<evidence type="ECO:0000256" key="6">
    <source>
        <dbReference type="ARBA" id="ARBA00022833"/>
    </source>
</evidence>
<keyword evidence="5" id="KW-0378">Hydrolase</keyword>
<dbReference type="GO" id="GO:0006508">
    <property type="term" value="P:proteolysis"/>
    <property type="evidence" value="ECO:0007669"/>
    <property type="project" value="UniProtKB-KW"/>
</dbReference>
<evidence type="ECO:0000259" key="10">
    <source>
        <dbReference type="Pfam" id="PF00675"/>
    </source>
</evidence>
<dbReference type="GO" id="GO:0046872">
    <property type="term" value="F:metal ion binding"/>
    <property type="evidence" value="ECO:0007669"/>
    <property type="project" value="UniProtKB-KW"/>
</dbReference>